<evidence type="ECO:0008006" key="5">
    <source>
        <dbReference type="Google" id="ProtNLM"/>
    </source>
</evidence>
<evidence type="ECO:0000256" key="2">
    <source>
        <dbReference type="SAM" id="MobiDB-lite"/>
    </source>
</evidence>
<dbReference type="InterPro" id="IPR009053">
    <property type="entry name" value="Prefoldin"/>
</dbReference>
<dbReference type="GO" id="GO:1990115">
    <property type="term" value="P:RNA polymerase III assembly"/>
    <property type="evidence" value="ECO:0007669"/>
    <property type="project" value="TreeGrafter"/>
</dbReference>
<dbReference type="Gene3D" id="1.10.287.370">
    <property type="match status" value="1"/>
</dbReference>
<evidence type="ECO:0000256" key="1">
    <source>
        <dbReference type="ARBA" id="ARBA00010048"/>
    </source>
</evidence>
<feature type="compositionally biased region" description="Low complexity" evidence="2">
    <location>
        <begin position="1"/>
        <end position="11"/>
    </location>
</feature>
<dbReference type="STRING" id="133381.A0A2T9ZAJ1"/>
<proteinExistence type="inferred from homology"/>
<feature type="region of interest" description="Disordered" evidence="2">
    <location>
        <begin position="1"/>
        <end position="21"/>
    </location>
</feature>
<dbReference type="OrthoDB" id="10267474at2759"/>
<dbReference type="GO" id="GO:1990113">
    <property type="term" value="P:RNA polymerase I assembly"/>
    <property type="evidence" value="ECO:0007669"/>
    <property type="project" value="TreeGrafter"/>
</dbReference>
<dbReference type="EMBL" id="MBFS01000947">
    <property type="protein sequence ID" value="PVV01601.1"/>
    <property type="molecule type" value="Genomic_DNA"/>
</dbReference>
<evidence type="ECO:0000313" key="4">
    <source>
        <dbReference type="Proteomes" id="UP000245609"/>
    </source>
</evidence>
<protein>
    <recommendedName>
        <fullName evidence="5">Prefoldin subunit 5</fullName>
    </recommendedName>
</protein>
<dbReference type="GO" id="GO:0051082">
    <property type="term" value="F:unfolded protein binding"/>
    <property type="evidence" value="ECO:0007669"/>
    <property type="project" value="InterPro"/>
</dbReference>
<keyword evidence="4" id="KW-1185">Reference proteome</keyword>
<dbReference type="PANTHER" id="PTHR12674:SF2">
    <property type="entry name" value="PREFOLDIN SUBUNIT 5"/>
    <property type="match status" value="1"/>
</dbReference>
<dbReference type="GO" id="GO:0005737">
    <property type="term" value="C:cytoplasm"/>
    <property type="evidence" value="ECO:0007669"/>
    <property type="project" value="TreeGrafter"/>
</dbReference>
<gene>
    <name evidence="3" type="ORF">BB560_003973</name>
</gene>
<dbReference type="GO" id="GO:1990114">
    <property type="term" value="P:RNA polymerase II core complex assembly"/>
    <property type="evidence" value="ECO:0007669"/>
    <property type="project" value="TreeGrafter"/>
</dbReference>
<accession>A0A2T9ZAJ1</accession>
<dbReference type="SUPFAM" id="SSF46579">
    <property type="entry name" value="Prefoldin"/>
    <property type="match status" value="1"/>
</dbReference>
<dbReference type="GO" id="GO:0016272">
    <property type="term" value="C:prefoldin complex"/>
    <property type="evidence" value="ECO:0007669"/>
    <property type="project" value="InterPro"/>
</dbReference>
<sequence>MATTSTSTSTPTPSPSPPVLKLEDLSLQQLVSIRERFEGDVNQLAQLGSLSDADSFLVDVGTGYFVSKSASQASKFYDSKIDYIQQNASKLLKSIDEKKLQLQDLNDYILEKSSTQEKS</sequence>
<evidence type="ECO:0000313" key="3">
    <source>
        <dbReference type="EMBL" id="PVV01601.1"/>
    </source>
</evidence>
<dbReference type="InterPro" id="IPR011599">
    <property type="entry name" value="PFD_alpha_archaea"/>
</dbReference>
<dbReference type="GO" id="GO:0006457">
    <property type="term" value="P:protein folding"/>
    <property type="evidence" value="ECO:0007669"/>
    <property type="project" value="InterPro"/>
</dbReference>
<organism evidence="3 4">
    <name type="scientific">Smittium megazygosporum</name>
    <dbReference type="NCBI Taxonomy" id="133381"/>
    <lineage>
        <taxon>Eukaryota</taxon>
        <taxon>Fungi</taxon>
        <taxon>Fungi incertae sedis</taxon>
        <taxon>Zoopagomycota</taxon>
        <taxon>Kickxellomycotina</taxon>
        <taxon>Harpellomycetes</taxon>
        <taxon>Harpellales</taxon>
        <taxon>Legeriomycetaceae</taxon>
        <taxon>Smittium</taxon>
    </lineage>
</organism>
<dbReference type="Pfam" id="PF02996">
    <property type="entry name" value="Prefoldin"/>
    <property type="match status" value="1"/>
</dbReference>
<dbReference type="AlphaFoldDB" id="A0A2T9ZAJ1"/>
<comment type="similarity">
    <text evidence="1">Belongs to the prefoldin subunit alpha family.</text>
</comment>
<reference evidence="3 4" key="1">
    <citation type="journal article" date="2018" name="MBio">
        <title>Comparative Genomics Reveals the Core Gene Toolbox for the Fungus-Insect Symbiosis.</title>
        <authorList>
            <person name="Wang Y."/>
            <person name="Stata M."/>
            <person name="Wang W."/>
            <person name="Stajich J.E."/>
            <person name="White M.M."/>
            <person name="Moncalvo J.M."/>
        </authorList>
    </citation>
    <scope>NUCLEOTIDE SEQUENCE [LARGE SCALE GENOMIC DNA]</scope>
    <source>
        <strain evidence="3 4">SC-DP-2</strain>
    </source>
</reference>
<dbReference type="PANTHER" id="PTHR12674">
    <property type="entry name" value="PREFOLDIN SUBUNIT 5"/>
    <property type="match status" value="1"/>
</dbReference>
<dbReference type="InterPro" id="IPR004127">
    <property type="entry name" value="Prefoldin_subunit_alpha"/>
</dbReference>
<comment type="caution">
    <text evidence="3">The sequence shown here is derived from an EMBL/GenBank/DDBJ whole genome shotgun (WGS) entry which is preliminary data.</text>
</comment>
<dbReference type="Proteomes" id="UP000245609">
    <property type="component" value="Unassembled WGS sequence"/>
</dbReference>
<name>A0A2T9ZAJ1_9FUNG</name>